<dbReference type="Pfam" id="PF00089">
    <property type="entry name" value="Trypsin"/>
    <property type="match status" value="1"/>
</dbReference>
<protein>
    <submittedName>
        <fullName evidence="6">Uncharacterized protein</fullName>
    </submittedName>
</protein>
<dbReference type="KEGG" id="aali:118459256"/>
<evidence type="ECO:0000313" key="6">
    <source>
        <dbReference type="EnsemblMetazoa" id="AALB007259-PA"/>
    </source>
</evidence>
<keyword evidence="1" id="KW-0645">Protease</keyword>
<reference evidence="6" key="2">
    <citation type="submission" date="2022-08" db="UniProtKB">
        <authorList>
            <consortium name="EnsemblMetazoa"/>
        </authorList>
    </citation>
    <scope>IDENTIFICATION</scope>
    <source>
        <strain evidence="6">STECLA/ALBI9_A</strain>
    </source>
</reference>
<evidence type="ECO:0000256" key="1">
    <source>
        <dbReference type="ARBA" id="ARBA00022670"/>
    </source>
</evidence>
<dbReference type="FunFam" id="2.40.10.10:FF:000177">
    <property type="entry name" value="Serine protease"/>
    <property type="match status" value="1"/>
</dbReference>
<keyword evidence="7" id="KW-1185">Reference proteome</keyword>
<keyword evidence="4" id="KW-1015">Disulfide bond</keyword>
<evidence type="ECO:0000256" key="3">
    <source>
        <dbReference type="ARBA" id="ARBA00022825"/>
    </source>
</evidence>
<keyword evidence="2" id="KW-0378">Hydrolase</keyword>
<dbReference type="InterPro" id="IPR001314">
    <property type="entry name" value="Peptidase_S1A"/>
</dbReference>
<dbReference type="InterPro" id="IPR001254">
    <property type="entry name" value="Trypsin_dom"/>
</dbReference>
<dbReference type="PRINTS" id="PR00722">
    <property type="entry name" value="CHYMOTRYPSIN"/>
</dbReference>
<dbReference type="InterPro" id="IPR050430">
    <property type="entry name" value="Peptidase_S1"/>
</dbReference>
<dbReference type="SMART" id="SM00020">
    <property type="entry name" value="Tryp_SPc"/>
    <property type="match status" value="1"/>
</dbReference>
<dbReference type="EnsemblMetazoa" id="AALB007259-RA">
    <property type="protein sequence ID" value="AALB007259-PA"/>
    <property type="gene ID" value="AALB007259"/>
</dbReference>
<reference evidence="6 7" key="1">
    <citation type="journal article" date="2017" name="G3 (Bethesda)">
        <title>The Physical Genome Mapping of Anopheles albimanus Corrected Scaffold Misassemblies and Identified Interarm Rearrangements in Genus Anopheles.</title>
        <authorList>
            <person name="Artemov G.N."/>
            <person name="Peery A.N."/>
            <person name="Jiang X."/>
            <person name="Tu Z."/>
            <person name="Stegniy V.N."/>
            <person name="Sharakhova M.V."/>
            <person name="Sharakhov I.V."/>
        </authorList>
    </citation>
    <scope>NUCLEOTIDE SEQUENCE [LARGE SCALE GENOMIC DNA]</scope>
    <source>
        <strain evidence="6 7">ALBI9_A</strain>
    </source>
</reference>
<dbReference type="STRING" id="7167.A0A182FL50"/>
<dbReference type="PROSITE" id="PS50240">
    <property type="entry name" value="TRYPSIN_DOM"/>
    <property type="match status" value="1"/>
</dbReference>
<evidence type="ECO:0000313" key="7">
    <source>
        <dbReference type="Proteomes" id="UP000069272"/>
    </source>
</evidence>
<dbReference type="InterPro" id="IPR043504">
    <property type="entry name" value="Peptidase_S1_PA_chymotrypsin"/>
</dbReference>
<evidence type="ECO:0000256" key="2">
    <source>
        <dbReference type="ARBA" id="ARBA00022801"/>
    </source>
</evidence>
<dbReference type="VEuPathDB" id="VectorBase:AALB20_031727"/>
<keyword evidence="3" id="KW-0720">Serine protease</keyword>
<evidence type="ECO:0000256" key="5">
    <source>
        <dbReference type="ARBA" id="ARBA00024195"/>
    </source>
</evidence>
<dbReference type="VEuPathDB" id="VectorBase:AALB007259"/>
<dbReference type="Proteomes" id="UP000069272">
    <property type="component" value="Chromosome 2R"/>
</dbReference>
<comment type="similarity">
    <text evidence="5">Belongs to the peptidase S1 family. CLIP subfamily.</text>
</comment>
<accession>A0A182FL50</accession>
<dbReference type="InterPro" id="IPR009003">
    <property type="entry name" value="Peptidase_S1_PA"/>
</dbReference>
<dbReference type="PANTHER" id="PTHR24276">
    <property type="entry name" value="POLYSERASE-RELATED"/>
    <property type="match status" value="1"/>
</dbReference>
<dbReference type="GO" id="GO:0006508">
    <property type="term" value="P:proteolysis"/>
    <property type="evidence" value="ECO:0007669"/>
    <property type="project" value="UniProtKB-KW"/>
</dbReference>
<organism evidence="6 7">
    <name type="scientific">Anopheles albimanus</name>
    <name type="common">New world malaria mosquito</name>
    <dbReference type="NCBI Taxonomy" id="7167"/>
    <lineage>
        <taxon>Eukaryota</taxon>
        <taxon>Metazoa</taxon>
        <taxon>Ecdysozoa</taxon>
        <taxon>Arthropoda</taxon>
        <taxon>Hexapoda</taxon>
        <taxon>Insecta</taxon>
        <taxon>Pterygota</taxon>
        <taxon>Neoptera</taxon>
        <taxon>Endopterygota</taxon>
        <taxon>Diptera</taxon>
        <taxon>Nematocera</taxon>
        <taxon>Culicoidea</taxon>
        <taxon>Culicidae</taxon>
        <taxon>Anophelinae</taxon>
        <taxon>Anopheles</taxon>
    </lineage>
</organism>
<dbReference type="SUPFAM" id="SSF50494">
    <property type="entry name" value="Trypsin-like serine proteases"/>
    <property type="match status" value="1"/>
</dbReference>
<dbReference type="AlphaFoldDB" id="A0A182FL50"/>
<sequence>MLRSCHYILGLVLLSGAALARPSHDSPSTRIAGGSEAEDGQFPYQVALINEGLVYCGGAVLNRRWVITAAACLVGKDLSDVELFVGSADRLAGGENVTAERFILHPGFDATTYANDIGLIRLRASLSFATDNLQFIELGTDFIDEATDATFSGWGRFSISNNQLPTRLQFIRTDIIDSDECAEEFDEPYRSRIAPSTLCTRNQPDQGVCLGDAGGPLVLNGELVGVQSWSIPCGLGLPDVYQRVSHYRSWILVHILL</sequence>
<dbReference type="GeneID" id="118459256"/>
<dbReference type="GO" id="GO:0004252">
    <property type="term" value="F:serine-type endopeptidase activity"/>
    <property type="evidence" value="ECO:0007669"/>
    <property type="project" value="InterPro"/>
</dbReference>
<dbReference type="OrthoDB" id="60866at2759"/>
<dbReference type="PANTHER" id="PTHR24276:SF91">
    <property type="entry name" value="AT26814P-RELATED"/>
    <property type="match status" value="1"/>
</dbReference>
<dbReference type="CDD" id="cd00190">
    <property type="entry name" value="Tryp_SPc"/>
    <property type="match status" value="1"/>
</dbReference>
<proteinExistence type="inferred from homology"/>
<evidence type="ECO:0000256" key="4">
    <source>
        <dbReference type="ARBA" id="ARBA00023157"/>
    </source>
</evidence>
<name>A0A182FL50_ANOAL</name>
<dbReference type="Gene3D" id="2.40.10.10">
    <property type="entry name" value="Trypsin-like serine proteases"/>
    <property type="match status" value="2"/>
</dbReference>
<dbReference type="RefSeq" id="XP_035778357.1">
    <property type="nucleotide sequence ID" value="XM_035922464.1"/>
</dbReference>